<organism evidence="3 4">
    <name type="scientific">Microbulbifer epialgicus</name>
    <dbReference type="NCBI Taxonomy" id="393907"/>
    <lineage>
        <taxon>Bacteria</taxon>
        <taxon>Pseudomonadati</taxon>
        <taxon>Pseudomonadota</taxon>
        <taxon>Gammaproteobacteria</taxon>
        <taxon>Cellvibrionales</taxon>
        <taxon>Microbulbiferaceae</taxon>
        <taxon>Microbulbifer</taxon>
    </lineage>
</organism>
<accession>A0ABV4P1D6</accession>
<evidence type="ECO:0000256" key="1">
    <source>
        <dbReference type="SAM" id="MobiDB-lite"/>
    </source>
</evidence>
<dbReference type="Proteomes" id="UP001569428">
    <property type="component" value="Unassembled WGS sequence"/>
</dbReference>
<evidence type="ECO:0000256" key="2">
    <source>
        <dbReference type="SAM" id="SignalP"/>
    </source>
</evidence>
<feature type="compositionally biased region" description="Gly residues" evidence="1">
    <location>
        <begin position="39"/>
        <end position="55"/>
    </location>
</feature>
<evidence type="ECO:0000313" key="4">
    <source>
        <dbReference type="Proteomes" id="UP001569428"/>
    </source>
</evidence>
<keyword evidence="4" id="KW-1185">Reference proteome</keyword>
<dbReference type="EMBL" id="JBGMEK010000027">
    <property type="protein sequence ID" value="MFA0811817.1"/>
    <property type="molecule type" value="Genomic_DNA"/>
</dbReference>
<reference evidence="3 4" key="1">
    <citation type="submission" date="2024-08" db="EMBL/GenBank/DDBJ databases">
        <authorList>
            <person name="Ishaq N."/>
        </authorList>
    </citation>
    <scope>NUCLEOTIDE SEQUENCE [LARGE SCALE GENOMIC DNA]</scope>
    <source>
        <strain evidence="3 4">DSM 18651</strain>
    </source>
</reference>
<dbReference type="PROSITE" id="PS51257">
    <property type="entry name" value="PROKAR_LIPOPROTEIN"/>
    <property type="match status" value="1"/>
</dbReference>
<protein>
    <submittedName>
        <fullName evidence="3">Uncharacterized protein</fullName>
    </submittedName>
</protein>
<feature type="region of interest" description="Disordered" evidence="1">
    <location>
        <begin position="23"/>
        <end position="66"/>
    </location>
</feature>
<name>A0ABV4P1D6_9GAMM</name>
<feature type="chain" id="PRO_5046397321" evidence="2">
    <location>
        <begin position="23"/>
        <end position="733"/>
    </location>
</feature>
<keyword evidence="2" id="KW-0732">Signal</keyword>
<gene>
    <name evidence="3" type="ORF">ACCI49_12910</name>
</gene>
<dbReference type="RefSeq" id="WP_371839425.1">
    <property type="nucleotide sequence ID" value="NZ_JBGMEK010000027.1"/>
</dbReference>
<evidence type="ECO:0000313" key="3">
    <source>
        <dbReference type="EMBL" id="MFA0811817.1"/>
    </source>
</evidence>
<feature type="signal peptide" evidence="2">
    <location>
        <begin position="1"/>
        <end position="22"/>
    </location>
</feature>
<comment type="caution">
    <text evidence="3">The sequence shown here is derived from an EMBL/GenBank/DDBJ whole genome shotgun (WGS) entry which is preliminary data.</text>
</comment>
<proteinExistence type="predicted"/>
<sequence length="733" mass="80210">MGTTFNKKLLSLTLIALLTACGGGGSSSDTEQPSDNGQPSGGDGDGGGGGDGQGGSNDTPISDNVGTSVVVSDDVEVIKLGDATLTSVDVTLPEAMNNAKEVYQMAHYIARTDGEQNEDDIDIPIRNYVATCATDTETPRMFVSTTLSEGTSADDATYGSVYELKYDPETSSFDQTGNATILKQCHESHGIAVSKDCSRVAVLCNQDYRAHERYEVQGDLVEQYGSGDMTVEDNIDKIEARISDEIGLMVATNHGKFIDFFTEHPTLEFGDFLPGLKSNFPDTDFGDAPSFTTIKGSGMKEEMEYIIDNLSSADHDALLQHIRANGYKYNDQIWLLEWESEALSETPDAYVVNKMHGGTHLGTEELIYVGTDSQGRSSYAFSVSARGFDEEGDSHYSAGLTVINRNDWSLNMNGSDNRGWDWACGDGHVVNIRAFYNSDNEKYGALCTSDWNDWIGDTHGQLGTIAVKMETSSSSSEGYFNHFVPSTATAASNGGGHTVVPLDADANLTVIVSPKFIKDNDMERFLQDEIRVDPSDEGPFDEECADYDENNCFLSYMSYKSWNEGSDKYPSIERQGLYSGDALDSSSLTRIGIAKVNGNGSIRGQGFKWLIEDDDCQISDPQLVDLKNGRYLFGYAKFQCISDNLPFDRIYSPNSLRLLVPKAYYVMEIDADLNVLEGPIQLPNHGWGGLDEPMYLGDGKVAWSYIKNPTYGNYGGGQQNKWQAMIYHSKSAD</sequence>